<keyword evidence="1" id="KW-0472">Membrane</keyword>
<feature type="transmembrane region" description="Helical" evidence="1">
    <location>
        <begin position="123"/>
        <end position="145"/>
    </location>
</feature>
<dbReference type="Proteomes" id="UP000075809">
    <property type="component" value="Unassembled WGS sequence"/>
</dbReference>
<evidence type="ECO:0000313" key="2">
    <source>
        <dbReference type="EMBL" id="KYQ56885.1"/>
    </source>
</evidence>
<feature type="transmembrane region" description="Helical" evidence="1">
    <location>
        <begin position="58"/>
        <end position="84"/>
    </location>
</feature>
<accession>A0A151X925</accession>
<name>A0A151X925_9HYME</name>
<keyword evidence="3" id="KW-1185">Reference proteome</keyword>
<keyword evidence="1" id="KW-1133">Transmembrane helix</keyword>
<proteinExistence type="predicted"/>
<evidence type="ECO:0000256" key="1">
    <source>
        <dbReference type="SAM" id="Phobius"/>
    </source>
</evidence>
<protein>
    <submittedName>
        <fullName evidence="2">Uncharacterized protein</fullName>
    </submittedName>
</protein>
<dbReference type="AlphaFoldDB" id="A0A151X925"/>
<feature type="transmembrane region" description="Helical" evidence="1">
    <location>
        <begin position="33"/>
        <end position="52"/>
    </location>
</feature>
<keyword evidence="1" id="KW-0812">Transmembrane</keyword>
<sequence length="196" mass="23566">MTETLERALEPLFTFGSFCDLGMFERPLGQPRPYISCLYILAKWIFYTYYWLYPRYIYILQTVCIFTTDVLHLITIILIFVCLYRSRELKMCLRELAIIDETLEALGTPKEYQRLNNWINRIIIGWIVYVFFYTTYGVFLVFLLFGTFNFIDYLTMPFDIFLLHYPYYIIILSAMISTTILGLVHVYILTLQVYFY</sequence>
<gene>
    <name evidence="2" type="ORF">ALC60_04171</name>
</gene>
<reference evidence="2 3" key="1">
    <citation type="submission" date="2015-09" db="EMBL/GenBank/DDBJ databases">
        <title>Trachymyrmex zeteki WGS genome.</title>
        <authorList>
            <person name="Nygaard S."/>
            <person name="Hu H."/>
            <person name="Boomsma J."/>
            <person name="Zhang G."/>
        </authorList>
    </citation>
    <scope>NUCLEOTIDE SEQUENCE [LARGE SCALE GENOMIC DNA]</scope>
    <source>
        <strain evidence="2">Tzet28-1</strain>
        <tissue evidence="2">Whole body</tissue>
    </source>
</reference>
<feature type="transmembrane region" description="Helical" evidence="1">
    <location>
        <begin position="165"/>
        <end position="189"/>
    </location>
</feature>
<dbReference type="EMBL" id="KQ982391">
    <property type="protein sequence ID" value="KYQ56885.1"/>
    <property type="molecule type" value="Genomic_DNA"/>
</dbReference>
<organism evidence="2 3">
    <name type="scientific">Mycetomoellerius zeteki</name>
    <dbReference type="NCBI Taxonomy" id="64791"/>
    <lineage>
        <taxon>Eukaryota</taxon>
        <taxon>Metazoa</taxon>
        <taxon>Ecdysozoa</taxon>
        <taxon>Arthropoda</taxon>
        <taxon>Hexapoda</taxon>
        <taxon>Insecta</taxon>
        <taxon>Pterygota</taxon>
        <taxon>Neoptera</taxon>
        <taxon>Endopterygota</taxon>
        <taxon>Hymenoptera</taxon>
        <taxon>Apocrita</taxon>
        <taxon>Aculeata</taxon>
        <taxon>Formicoidea</taxon>
        <taxon>Formicidae</taxon>
        <taxon>Myrmicinae</taxon>
        <taxon>Mycetomoellerius</taxon>
    </lineage>
</organism>
<evidence type="ECO:0000313" key="3">
    <source>
        <dbReference type="Proteomes" id="UP000075809"/>
    </source>
</evidence>